<dbReference type="InterPro" id="IPR002182">
    <property type="entry name" value="NB-ARC"/>
</dbReference>
<dbReference type="Proteomes" id="UP000053617">
    <property type="component" value="Unassembled WGS sequence"/>
</dbReference>
<dbReference type="GeneID" id="25292835"/>
<comment type="subcellular location">
    <subcellularLocation>
        <location evidence="2">Endoplasmic reticulum</location>
    </subcellularLocation>
    <subcellularLocation>
        <location evidence="3">Membrane</location>
    </subcellularLocation>
    <subcellularLocation>
        <location evidence="1">Mitochondrion</location>
    </subcellularLocation>
</comment>
<dbReference type="EMBL" id="KN847477">
    <property type="protein sequence ID" value="KIX06788.1"/>
    <property type="molecule type" value="Genomic_DNA"/>
</dbReference>
<dbReference type="VEuPathDB" id="FungiDB:Z518_04764"/>
<dbReference type="GO" id="GO:0016020">
    <property type="term" value="C:membrane"/>
    <property type="evidence" value="ECO:0007669"/>
    <property type="project" value="UniProtKB-SubCell"/>
</dbReference>
<keyword evidence="9" id="KW-1185">Reference proteome</keyword>
<evidence type="ECO:0000256" key="3">
    <source>
        <dbReference type="ARBA" id="ARBA00004370"/>
    </source>
</evidence>
<dbReference type="GO" id="GO:0005783">
    <property type="term" value="C:endoplasmic reticulum"/>
    <property type="evidence" value="ECO:0007669"/>
    <property type="project" value="UniProtKB-SubCell"/>
</dbReference>
<evidence type="ECO:0000256" key="5">
    <source>
        <dbReference type="ARBA" id="ARBA00023128"/>
    </source>
</evidence>
<keyword evidence="5" id="KW-0496">Mitochondrion</keyword>
<dbReference type="InterPro" id="IPR027417">
    <property type="entry name" value="P-loop_NTPase"/>
</dbReference>
<name>A0A0D2H8J6_9EURO</name>
<dbReference type="RefSeq" id="XP_013273924.1">
    <property type="nucleotide sequence ID" value="XM_013418470.1"/>
</dbReference>
<evidence type="ECO:0000259" key="7">
    <source>
        <dbReference type="Pfam" id="PF00931"/>
    </source>
</evidence>
<dbReference type="OrthoDB" id="5342314at2759"/>
<dbReference type="Pfam" id="PF00931">
    <property type="entry name" value="NB-ARC"/>
    <property type="match status" value="1"/>
</dbReference>
<protein>
    <recommendedName>
        <fullName evidence="7">NB-ARC domain-containing protein</fullName>
    </recommendedName>
</protein>
<dbReference type="HOGENOM" id="CLU_437512_0_0_1"/>
<keyword evidence="4" id="KW-0256">Endoplasmic reticulum</keyword>
<dbReference type="GO" id="GO:0043531">
    <property type="term" value="F:ADP binding"/>
    <property type="evidence" value="ECO:0007669"/>
    <property type="project" value="InterPro"/>
</dbReference>
<evidence type="ECO:0000313" key="9">
    <source>
        <dbReference type="Proteomes" id="UP000053617"/>
    </source>
</evidence>
<dbReference type="Gene3D" id="3.40.50.1820">
    <property type="entry name" value="alpha/beta hydrolase"/>
    <property type="match status" value="1"/>
</dbReference>
<dbReference type="SUPFAM" id="SSF52540">
    <property type="entry name" value="P-loop containing nucleoside triphosphate hydrolases"/>
    <property type="match status" value="1"/>
</dbReference>
<evidence type="ECO:0000313" key="8">
    <source>
        <dbReference type="EMBL" id="KIX06788.1"/>
    </source>
</evidence>
<dbReference type="SUPFAM" id="SSF53474">
    <property type="entry name" value="alpha/beta-Hydrolases"/>
    <property type="match status" value="1"/>
</dbReference>
<keyword evidence="6" id="KW-0472">Membrane</keyword>
<dbReference type="PANTHER" id="PTHR48182:SF2">
    <property type="entry name" value="PROTEIN SERAC1"/>
    <property type="match status" value="1"/>
</dbReference>
<reference evidence="8 9" key="1">
    <citation type="submission" date="2015-01" db="EMBL/GenBank/DDBJ databases">
        <title>The Genome Sequence of Rhinocladiella mackenzie CBS 650.93.</title>
        <authorList>
            <consortium name="The Broad Institute Genomics Platform"/>
            <person name="Cuomo C."/>
            <person name="de Hoog S."/>
            <person name="Gorbushina A."/>
            <person name="Stielow B."/>
            <person name="Teixiera M."/>
            <person name="Abouelleil A."/>
            <person name="Chapman S.B."/>
            <person name="Priest M."/>
            <person name="Young S.K."/>
            <person name="Wortman J."/>
            <person name="Nusbaum C."/>
            <person name="Birren B."/>
        </authorList>
    </citation>
    <scope>NUCLEOTIDE SEQUENCE [LARGE SCALE GENOMIC DNA]</scope>
    <source>
        <strain evidence="8 9">CBS 650.93</strain>
    </source>
</reference>
<dbReference type="PRINTS" id="PR00364">
    <property type="entry name" value="DISEASERSIST"/>
</dbReference>
<dbReference type="InterPro" id="IPR029058">
    <property type="entry name" value="AB_hydrolase_fold"/>
</dbReference>
<dbReference type="Gene3D" id="3.40.50.300">
    <property type="entry name" value="P-loop containing nucleotide triphosphate hydrolases"/>
    <property type="match status" value="1"/>
</dbReference>
<evidence type="ECO:0000256" key="4">
    <source>
        <dbReference type="ARBA" id="ARBA00022824"/>
    </source>
</evidence>
<proteinExistence type="predicted"/>
<evidence type="ECO:0000256" key="1">
    <source>
        <dbReference type="ARBA" id="ARBA00004173"/>
    </source>
</evidence>
<evidence type="ECO:0000256" key="6">
    <source>
        <dbReference type="ARBA" id="ARBA00023136"/>
    </source>
</evidence>
<dbReference type="GO" id="GO:0005739">
    <property type="term" value="C:mitochondrion"/>
    <property type="evidence" value="ECO:0007669"/>
    <property type="project" value="UniProtKB-SubCell"/>
</dbReference>
<organism evidence="8 9">
    <name type="scientific">Rhinocladiella mackenziei CBS 650.93</name>
    <dbReference type="NCBI Taxonomy" id="1442369"/>
    <lineage>
        <taxon>Eukaryota</taxon>
        <taxon>Fungi</taxon>
        <taxon>Dikarya</taxon>
        <taxon>Ascomycota</taxon>
        <taxon>Pezizomycotina</taxon>
        <taxon>Eurotiomycetes</taxon>
        <taxon>Chaetothyriomycetidae</taxon>
        <taxon>Chaetothyriales</taxon>
        <taxon>Herpotrichiellaceae</taxon>
        <taxon>Rhinocladiella</taxon>
    </lineage>
</organism>
<feature type="domain" description="NB-ARC" evidence="7">
    <location>
        <begin position="294"/>
        <end position="464"/>
    </location>
</feature>
<dbReference type="AlphaFoldDB" id="A0A0D2H8J6"/>
<gene>
    <name evidence="8" type="ORF">Z518_04764</name>
</gene>
<dbReference type="InterPro" id="IPR052374">
    <property type="entry name" value="SERAC1"/>
</dbReference>
<accession>A0A0D2H8J6</accession>
<sequence length="625" mass="69897">MADSLNAATSGDFWPKQMLSDDLPHANIFVYGYHTDVSTGLFQGNNKNSILKHARDLQVRFDREELLQTQGSVIFIAHSLGGLILKDAFTRSSSMSQRTKLIIFMGTPHRGSQYASWGEIASRMATLALVDTNRKILKDLRVDSEVLDRIQTDFVDKVYQTKTKVHSFYESSGYSSIKGLSNKVVPDASAKVDLPQSLETVESLPGNHETMIKYSSKTDMGYRSIVAVLRNNMAHSFVDTTPGETQASQPETQRISIKDADAALAMAQPFHNLPADSSDCFVGRGNALRDINEAIQDPNGKHYFALDGLGGIGKSTVALQIAREVNKELHYKVLWMHAGSWSRFEEDATVLAQELCLPGATEAKVHKPALLRDWLESSHAEKWLLVLDNVDDWNAMFGKIIKELDTKDPPTQYISSYIPKVAGGQRSVLMTTRNHKIAVKFAGSQNTFRLDELEPDASCELLRRRIGGNYTVDSATRNLAVALYNIPLALVQAASFMSVNTMSAEEYLDLYSRNNDQKLRLLSREATHELSTPIAKTWVISFRTIERDDALAIDIMSSMSMWDSQDIPTSLLPPRDDEIELQESLGTLKAYYLISFKASTKSYSMHGMIRLIMRKWLDEAGKFKS</sequence>
<dbReference type="PANTHER" id="PTHR48182">
    <property type="entry name" value="PROTEIN SERAC1"/>
    <property type="match status" value="1"/>
</dbReference>
<evidence type="ECO:0000256" key="2">
    <source>
        <dbReference type="ARBA" id="ARBA00004240"/>
    </source>
</evidence>